<dbReference type="EMBL" id="ACBW01000078">
    <property type="protein sequence ID" value="EEF75502.1"/>
    <property type="molecule type" value="Genomic_DNA"/>
</dbReference>
<sequence length="44" mass="5354">MFNNQYKILNIEEYLCISLNFRTIKSYKFFSNKSSTPHHIQKNI</sequence>
<proteinExistence type="predicted"/>
<protein>
    <submittedName>
        <fullName evidence="1">Uncharacterized protein</fullName>
    </submittedName>
</protein>
<gene>
    <name evidence="1" type="ORF">BACCOPRO_00991</name>
</gene>
<reference evidence="1 2" key="1">
    <citation type="submission" date="2008-12" db="EMBL/GenBank/DDBJ databases">
        <authorList>
            <person name="Fulton L."/>
            <person name="Clifton S."/>
            <person name="Fulton B."/>
            <person name="Xu J."/>
            <person name="Minx P."/>
            <person name="Pepin K.H."/>
            <person name="Johnson M."/>
            <person name="Bhonagiri V."/>
            <person name="Nash W.E."/>
            <person name="Mardis E.R."/>
            <person name="Wilson R.K."/>
        </authorList>
    </citation>
    <scope>NUCLEOTIDE SEQUENCE [LARGE SCALE GENOMIC DNA]</scope>
    <source>
        <strain evidence="1 2">DSM 18228</strain>
    </source>
</reference>
<dbReference type="AlphaFoldDB" id="S0F721"/>
<dbReference type="HOGENOM" id="CLU_3212293_0_0_10"/>
<evidence type="ECO:0000313" key="1">
    <source>
        <dbReference type="EMBL" id="EEF75502.1"/>
    </source>
</evidence>
<keyword evidence="2" id="KW-1185">Reference proteome</keyword>
<name>S0F721_9BACT</name>
<comment type="caution">
    <text evidence="1">The sequence shown here is derived from an EMBL/GenBank/DDBJ whole genome shotgun (WGS) entry which is preliminary data.</text>
</comment>
<dbReference type="Proteomes" id="UP000014073">
    <property type="component" value="Unassembled WGS sequence"/>
</dbReference>
<accession>S0F721</accession>
<organism evidence="1 2">
    <name type="scientific">Phocaeicola coprophilus DSM 18228 = JCM 13818</name>
    <dbReference type="NCBI Taxonomy" id="547042"/>
    <lineage>
        <taxon>Bacteria</taxon>
        <taxon>Pseudomonadati</taxon>
        <taxon>Bacteroidota</taxon>
        <taxon>Bacteroidia</taxon>
        <taxon>Bacteroidales</taxon>
        <taxon>Bacteroidaceae</taxon>
        <taxon>Phocaeicola</taxon>
    </lineage>
</organism>
<dbReference type="STRING" id="547042.BACCOPRO_00991"/>
<evidence type="ECO:0000313" key="2">
    <source>
        <dbReference type="Proteomes" id="UP000014073"/>
    </source>
</evidence>